<evidence type="ECO:0000313" key="2">
    <source>
        <dbReference type="EMBL" id="PNF17066.1"/>
    </source>
</evidence>
<gene>
    <name evidence="2" type="ORF">B7P43_G17377</name>
</gene>
<name>A0A2J7PL58_9NEOP</name>
<reference evidence="2 3" key="1">
    <citation type="submission" date="2017-12" db="EMBL/GenBank/DDBJ databases">
        <title>Hemimetabolous genomes reveal molecular basis of termite eusociality.</title>
        <authorList>
            <person name="Harrison M.C."/>
            <person name="Jongepier E."/>
            <person name="Robertson H.M."/>
            <person name="Arning N."/>
            <person name="Bitard-Feildel T."/>
            <person name="Chao H."/>
            <person name="Childers C.P."/>
            <person name="Dinh H."/>
            <person name="Doddapaneni H."/>
            <person name="Dugan S."/>
            <person name="Gowin J."/>
            <person name="Greiner C."/>
            <person name="Han Y."/>
            <person name="Hu H."/>
            <person name="Hughes D.S.T."/>
            <person name="Huylmans A.-K."/>
            <person name="Kemena C."/>
            <person name="Kremer L.P.M."/>
            <person name="Lee S.L."/>
            <person name="Lopez-Ezquerra A."/>
            <person name="Mallet L."/>
            <person name="Monroy-Kuhn J.M."/>
            <person name="Moser A."/>
            <person name="Murali S.C."/>
            <person name="Muzny D.M."/>
            <person name="Otani S."/>
            <person name="Piulachs M.-D."/>
            <person name="Poelchau M."/>
            <person name="Qu J."/>
            <person name="Schaub F."/>
            <person name="Wada-Katsumata A."/>
            <person name="Worley K.C."/>
            <person name="Xie Q."/>
            <person name="Ylla G."/>
            <person name="Poulsen M."/>
            <person name="Gibbs R.A."/>
            <person name="Schal C."/>
            <person name="Richards S."/>
            <person name="Belles X."/>
            <person name="Korb J."/>
            <person name="Bornberg-Bauer E."/>
        </authorList>
    </citation>
    <scope>NUCLEOTIDE SEQUENCE [LARGE SCALE GENOMIC DNA]</scope>
    <source>
        <tissue evidence="2">Whole body</tissue>
    </source>
</reference>
<feature type="transmembrane region" description="Helical" evidence="1">
    <location>
        <begin position="203"/>
        <end position="222"/>
    </location>
</feature>
<keyword evidence="1" id="KW-0812">Transmembrane</keyword>
<keyword evidence="1" id="KW-1133">Transmembrane helix</keyword>
<dbReference type="InParanoid" id="A0A2J7PL58"/>
<proteinExistence type="predicted"/>
<dbReference type="InterPro" id="IPR022048">
    <property type="entry name" value="Envelope_fusion-like"/>
</dbReference>
<keyword evidence="3" id="KW-1185">Reference proteome</keyword>
<dbReference type="EMBL" id="NEVH01024430">
    <property type="protein sequence ID" value="PNF17066.1"/>
    <property type="molecule type" value="Genomic_DNA"/>
</dbReference>
<sequence>MDSLKRQYGKLSTNELTRCLHPNPIQKVCKEVIPILSYIPGNDCESTLLHPSSQNIPPTCEIRVLRLTKTYWIPLSFSNQWLFVTPKPEKLSVICDDITKQVEIRQKGKLTLQQQCKAYTTYVTLYAMSTNVVNVSQDFVPTIPLDLNCCLTFEKAKEFEEIPLSVPLSNILASADDLRLASHKVNEVEQMIKEQRMKDYSQWYIHVTSWSAIVSFIVFIVFSCCCCCCCCKSCRTCWFKIWDKWTPKTCWQETSEHLCINITNVQGKQPSIRYGKITETSLPPSPSYSAREPNTLTPVIEDGNEETRLQPPAASLRHPLCPNERNFR</sequence>
<dbReference type="AlphaFoldDB" id="A0A2J7PL58"/>
<dbReference type="Pfam" id="PF12259">
    <property type="entry name" value="Baculo_F"/>
    <property type="match status" value="1"/>
</dbReference>
<keyword evidence="1" id="KW-0472">Membrane</keyword>
<dbReference type="OrthoDB" id="6624493at2759"/>
<organism evidence="2 3">
    <name type="scientific">Cryptotermes secundus</name>
    <dbReference type="NCBI Taxonomy" id="105785"/>
    <lineage>
        <taxon>Eukaryota</taxon>
        <taxon>Metazoa</taxon>
        <taxon>Ecdysozoa</taxon>
        <taxon>Arthropoda</taxon>
        <taxon>Hexapoda</taxon>
        <taxon>Insecta</taxon>
        <taxon>Pterygota</taxon>
        <taxon>Neoptera</taxon>
        <taxon>Polyneoptera</taxon>
        <taxon>Dictyoptera</taxon>
        <taxon>Blattodea</taxon>
        <taxon>Blattoidea</taxon>
        <taxon>Termitoidae</taxon>
        <taxon>Kalotermitidae</taxon>
        <taxon>Cryptotermitinae</taxon>
        <taxon>Cryptotermes</taxon>
    </lineage>
</organism>
<accession>A0A2J7PL58</accession>
<comment type="caution">
    <text evidence="2">The sequence shown here is derived from an EMBL/GenBank/DDBJ whole genome shotgun (WGS) entry which is preliminary data.</text>
</comment>
<protein>
    <submittedName>
        <fullName evidence="2">Uncharacterized protein</fullName>
    </submittedName>
</protein>
<dbReference type="Proteomes" id="UP000235965">
    <property type="component" value="Unassembled WGS sequence"/>
</dbReference>
<evidence type="ECO:0000313" key="3">
    <source>
        <dbReference type="Proteomes" id="UP000235965"/>
    </source>
</evidence>
<evidence type="ECO:0000256" key="1">
    <source>
        <dbReference type="SAM" id="Phobius"/>
    </source>
</evidence>